<organism evidence="1 2">
    <name type="scientific">Cyanobium gracile (strain ATCC 27147 / PCC 6307)</name>
    <dbReference type="NCBI Taxonomy" id="292564"/>
    <lineage>
        <taxon>Bacteria</taxon>
        <taxon>Bacillati</taxon>
        <taxon>Cyanobacteriota</taxon>
        <taxon>Cyanophyceae</taxon>
        <taxon>Synechococcales</taxon>
        <taxon>Prochlorococcaceae</taxon>
        <taxon>Cyanobium</taxon>
    </lineage>
</organism>
<dbReference type="PATRIC" id="fig|292564.3.peg.2505"/>
<gene>
    <name evidence="1" type="ordered locus">Cyagr_2644</name>
</gene>
<sequence length="329" mass="35852">MWFQELTGFSEASPRQVRETITVEGETLTSHANGRVLVCGRLDMPSLAELRERVDSIGCLSGNLAVREVVANVQHLYADVSNAHALFQVASQFNLLEMVSPDVTPEHGVGIYQHDHTQGPACAMAAGAVTIYRNDYADVNGQTGQSAHNQLDCLADLGIALGNAEGRLWEMRNGYPLASQAGLVEISHRLTSSDEAERDGWRQLLRIGIQWRTQVTLKDCTHLVSHAYGSALPVAYSRHASSLWAPFARLILEASYEATICTAILNSAQHGSNRVFLTLLGGGAFGNAIDWVLDGLQRALNLYRHVELDVAIVSHGASKPAVRRLVSQF</sequence>
<evidence type="ECO:0000313" key="2">
    <source>
        <dbReference type="Proteomes" id="UP000010388"/>
    </source>
</evidence>
<dbReference type="EMBL" id="CP003495">
    <property type="protein sequence ID" value="AFY29737.1"/>
    <property type="molecule type" value="Genomic_DNA"/>
</dbReference>
<dbReference type="PANTHER" id="PTHR35609:SF1">
    <property type="entry name" value="MACRO DOMAIN-CONTAINING PROTEIN"/>
    <property type="match status" value="1"/>
</dbReference>
<accession>K9P8J6</accession>
<dbReference type="HOGENOM" id="CLU_033483_0_0_3"/>
<dbReference type="Proteomes" id="UP000010388">
    <property type="component" value="Chromosome"/>
</dbReference>
<reference evidence="2" key="1">
    <citation type="journal article" date="2013" name="Proc. Natl. Acad. Sci. U.S.A.">
        <title>Improving the coverage of the cyanobacterial phylum using diversity-driven genome sequencing.</title>
        <authorList>
            <person name="Shih P.M."/>
            <person name="Wu D."/>
            <person name="Latifi A."/>
            <person name="Axen S.D."/>
            <person name="Fewer D.P."/>
            <person name="Talla E."/>
            <person name="Calteau A."/>
            <person name="Cai F."/>
            <person name="Tandeau de Marsac N."/>
            <person name="Rippka R."/>
            <person name="Herdman M."/>
            <person name="Sivonen K."/>
            <person name="Coursin T."/>
            <person name="Laurent T."/>
            <person name="Goodwin L."/>
            <person name="Nolan M."/>
            <person name="Davenport K.W."/>
            <person name="Han C.S."/>
            <person name="Rubin E.M."/>
            <person name="Eisen J.A."/>
            <person name="Woyke T."/>
            <person name="Gugger M."/>
            <person name="Kerfeld C.A."/>
        </authorList>
    </citation>
    <scope>NUCLEOTIDE SEQUENCE [LARGE SCALE GENOMIC DNA]</scope>
    <source>
        <strain evidence="2">ATCC 27147 / PCC 6307</strain>
    </source>
</reference>
<dbReference type="eggNOG" id="ENOG502Z8FE">
    <property type="taxonomic scope" value="Bacteria"/>
</dbReference>
<proteinExistence type="predicted"/>
<dbReference type="AlphaFoldDB" id="K9P8J6"/>
<name>K9P8J6_CYAGP</name>
<dbReference type="OrthoDB" id="1452819at2"/>
<evidence type="ECO:0000313" key="1">
    <source>
        <dbReference type="EMBL" id="AFY29737.1"/>
    </source>
</evidence>
<dbReference type="PANTHER" id="PTHR35609">
    <property type="entry name" value="MACRO DOMAIN-CONTAINING PROTEIN"/>
    <property type="match status" value="1"/>
</dbReference>
<protein>
    <submittedName>
        <fullName evidence="1">Uncharacterized protein</fullName>
    </submittedName>
</protein>
<dbReference type="KEGG" id="cgc:Cyagr_2644"/>
<dbReference type="RefSeq" id="WP_015110172.1">
    <property type="nucleotide sequence ID" value="NC_019675.1"/>
</dbReference>